<comment type="caution">
    <text evidence="1">The sequence shown here is derived from an EMBL/GenBank/DDBJ whole genome shotgun (WGS) entry which is preliminary data.</text>
</comment>
<evidence type="ECO:0000313" key="2">
    <source>
        <dbReference type="Proteomes" id="UP001283361"/>
    </source>
</evidence>
<proteinExistence type="predicted"/>
<dbReference type="Proteomes" id="UP001283361">
    <property type="component" value="Unassembled WGS sequence"/>
</dbReference>
<reference evidence="1" key="1">
    <citation type="journal article" date="2023" name="G3 (Bethesda)">
        <title>A reference genome for the long-term kleptoplast-retaining sea slug Elysia crispata morphotype clarki.</title>
        <authorList>
            <person name="Eastman K.E."/>
            <person name="Pendleton A.L."/>
            <person name="Shaikh M.A."/>
            <person name="Suttiyut T."/>
            <person name="Ogas R."/>
            <person name="Tomko P."/>
            <person name="Gavelis G."/>
            <person name="Widhalm J.R."/>
            <person name="Wisecaver J.H."/>
        </authorList>
    </citation>
    <scope>NUCLEOTIDE SEQUENCE</scope>
    <source>
        <strain evidence="1">ECLA1</strain>
    </source>
</reference>
<protein>
    <submittedName>
        <fullName evidence="1">Uncharacterized protein</fullName>
    </submittedName>
</protein>
<organism evidence="1 2">
    <name type="scientific">Elysia crispata</name>
    <name type="common">lettuce slug</name>
    <dbReference type="NCBI Taxonomy" id="231223"/>
    <lineage>
        <taxon>Eukaryota</taxon>
        <taxon>Metazoa</taxon>
        <taxon>Spiralia</taxon>
        <taxon>Lophotrochozoa</taxon>
        <taxon>Mollusca</taxon>
        <taxon>Gastropoda</taxon>
        <taxon>Heterobranchia</taxon>
        <taxon>Euthyneura</taxon>
        <taxon>Panpulmonata</taxon>
        <taxon>Sacoglossa</taxon>
        <taxon>Placobranchoidea</taxon>
        <taxon>Plakobranchidae</taxon>
        <taxon>Elysia</taxon>
    </lineage>
</organism>
<keyword evidence="2" id="KW-1185">Reference proteome</keyword>
<evidence type="ECO:0000313" key="1">
    <source>
        <dbReference type="EMBL" id="KAK3781839.1"/>
    </source>
</evidence>
<sequence length="168" mass="19198">MLGYLTVWSDLDTTPLRYISRNRAVGMLGYLTVWSIYNTTLLRYISRDSAFDMLGYLTVWSVYNTMPLRYISRGRAVDMLGYLTVWSVYNTTPLRYISRGPGAVDMLGVPHCDECLQHPRHCGISPESRAVDMLGYLTVWSDYDTTPLRYISRGRLLTCWGTPLCGLS</sequence>
<accession>A0AAE1A5R4</accession>
<name>A0AAE1A5R4_9GAST</name>
<dbReference type="AlphaFoldDB" id="A0AAE1A5R4"/>
<dbReference type="EMBL" id="JAWDGP010002584">
    <property type="protein sequence ID" value="KAK3781839.1"/>
    <property type="molecule type" value="Genomic_DNA"/>
</dbReference>
<gene>
    <name evidence="1" type="ORF">RRG08_033404</name>
</gene>